<dbReference type="EMBL" id="WEGJ01000009">
    <property type="protein sequence ID" value="MQY12866.1"/>
    <property type="molecule type" value="Genomic_DNA"/>
</dbReference>
<organism evidence="1 2">
    <name type="scientific">Streptomyces smaragdinus</name>
    <dbReference type="NCBI Taxonomy" id="2585196"/>
    <lineage>
        <taxon>Bacteria</taxon>
        <taxon>Bacillati</taxon>
        <taxon>Actinomycetota</taxon>
        <taxon>Actinomycetes</taxon>
        <taxon>Kitasatosporales</taxon>
        <taxon>Streptomycetaceae</taxon>
        <taxon>Streptomyces</taxon>
    </lineage>
</organism>
<dbReference type="AlphaFoldDB" id="A0A7K0CHH8"/>
<reference evidence="1 2" key="1">
    <citation type="submission" date="2019-10" db="EMBL/GenBank/DDBJ databases">
        <title>Streptomyces smaragdinus sp. nov. and Streptomyces fabii sp. nov., isolated from the gut of fungus growing-termite Macrotermes natalensis.</title>
        <authorList>
            <person name="Schwitalla J."/>
            <person name="Benndorf R."/>
            <person name="Martin K."/>
            <person name="De Beer W."/>
            <person name="Kaster A.-K."/>
            <person name="Vollmers J."/>
            <person name="Poulsen M."/>
            <person name="Beemelmanns C."/>
        </authorList>
    </citation>
    <scope>NUCLEOTIDE SEQUENCE [LARGE SCALE GENOMIC DNA]</scope>
    <source>
        <strain evidence="1 2">RB5</strain>
    </source>
</reference>
<keyword evidence="2" id="KW-1185">Reference proteome</keyword>
<dbReference type="PANTHER" id="PTHR48419">
    <property type="entry name" value="SULFOTRANSFERASE DOMAIN-CONTAINING PROTEIN"/>
    <property type="match status" value="1"/>
</dbReference>
<dbReference type="Proteomes" id="UP000466345">
    <property type="component" value="Unassembled WGS sequence"/>
</dbReference>
<dbReference type="RefSeq" id="WP_323377934.1">
    <property type="nucleotide sequence ID" value="NZ_WEGJ01000009.1"/>
</dbReference>
<sequence length="244" mass="27445">MSDPGTGPRILALWSAPRSRSTAFFRMMCERGDFQVLHEPFSYLAEFGKVEVAGKFVHTERDLLAAIRTQAAAGPLFFKDTTDERYPEALADRDFLGADAIHTFLIRHPRETIASYHAVNPDVSCHQIGFEAQYELFKAVREQTGTSPLVIDGNDLTEKPREVVEAYCAAVGIPFVPDALNWRPESRREWEPSSRWHSDASASSGFAAKARPDYVDVARHPVLSGHLAHQLPFYERLHAHRLTV</sequence>
<proteinExistence type="predicted"/>
<protein>
    <recommendedName>
        <fullName evidence="3">Sulfotransferase family protein</fullName>
    </recommendedName>
</protein>
<dbReference type="Gene3D" id="3.40.50.300">
    <property type="entry name" value="P-loop containing nucleotide triphosphate hydrolases"/>
    <property type="match status" value="1"/>
</dbReference>
<evidence type="ECO:0008006" key="3">
    <source>
        <dbReference type="Google" id="ProtNLM"/>
    </source>
</evidence>
<accession>A0A7K0CHH8</accession>
<dbReference type="Pfam" id="PF19798">
    <property type="entry name" value="Sulfotransfer_5"/>
    <property type="match status" value="1"/>
</dbReference>
<dbReference type="InterPro" id="IPR053226">
    <property type="entry name" value="Pyrrolopyrazine_biosynth_F"/>
</dbReference>
<evidence type="ECO:0000313" key="2">
    <source>
        <dbReference type="Proteomes" id="UP000466345"/>
    </source>
</evidence>
<comment type="caution">
    <text evidence="1">The sequence shown here is derived from an EMBL/GenBank/DDBJ whole genome shotgun (WGS) entry which is preliminary data.</text>
</comment>
<name>A0A7K0CHH8_9ACTN</name>
<dbReference type="PANTHER" id="PTHR48419:SF1">
    <property type="entry name" value="SULFOTRANSFERASE DOMAIN-CONTAINING PROTEIN"/>
    <property type="match status" value="1"/>
</dbReference>
<dbReference type="SUPFAM" id="SSF52540">
    <property type="entry name" value="P-loop containing nucleoside triphosphate hydrolases"/>
    <property type="match status" value="1"/>
</dbReference>
<dbReference type="InterPro" id="IPR027417">
    <property type="entry name" value="P-loop_NTPase"/>
</dbReference>
<gene>
    <name evidence="1" type="ORF">SRB5_30050</name>
</gene>
<evidence type="ECO:0000313" key="1">
    <source>
        <dbReference type="EMBL" id="MQY12866.1"/>
    </source>
</evidence>